<dbReference type="GO" id="GO:0005634">
    <property type="term" value="C:nucleus"/>
    <property type="evidence" value="ECO:0007669"/>
    <property type="project" value="UniProtKB-SubCell"/>
</dbReference>
<reference evidence="5" key="1">
    <citation type="submission" date="2017-02" db="UniProtKB">
        <authorList>
            <consortium name="WormBaseParasite"/>
        </authorList>
    </citation>
    <scope>IDENTIFICATION</scope>
</reference>
<evidence type="ECO:0000256" key="1">
    <source>
        <dbReference type="ARBA" id="ARBA00023242"/>
    </source>
</evidence>
<comment type="similarity">
    <text evidence="3">Belongs to the peptidase T1B family.</text>
</comment>
<proteinExistence type="inferred from homology"/>
<protein>
    <recommendedName>
        <fullName evidence="3">Proteasome subunit beta</fullName>
    </recommendedName>
</protein>
<evidence type="ECO:0000313" key="4">
    <source>
        <dbReference type="Proteomes" id="UP000046393"/>
    </source>
</evidence>
<dbReference type="InterPro" id="IPR023333">
    <property type="entry name" value="Proteasome_suB-type"/>
</dbReference>
<accession>A0A0N5AW27</accession>
<dbReference type="PANTHER" id="PTHR32194">
    <property type="entry name" value="METALLOPROTEASE TLDD"/>
    <property type="match status" value="1"/>
</dbReference>
<keyword evidence="1 3" id="KW-0539">Nucleus</keyword>
<dbReference type="InterPro" id="IPR001353">
    <property type="entry name" value="Proteasome_sua/b"/>
</dbReference>
<evidence type="ECO:0000313" key="5">
    <source>
        <dbReference type="WBParaSite" id="SMUV_0000911101-mRNA-1"/>
    </source>
</evidence>
<dbReference type="GO" id="GO:0005737">
    <property type="term" value="C:cytoplasm"/>
    <property type="evidence" value="ECO:0007669"/>
    <property type="project" value="UniProtKB-SubCell"/>
</dbReference>
<keyword evidence="3" id="KW-0963">Cytoplasm</keyword>
<comment type="function">
    <text evidence="3">Non-catalytic component of the proteasome.</text>
</comment>
<keyword evidence="3" id="KW-0647">Proteasome</keyword>
<dbReference type="GO" id="GO:0019774">
    <property type="term" value="C:proteasome core complex, beta-subunit complex"/>
    <property type="evidence" value="ECO:0007669"/>
    <property type="project" value="UniProtKB-UniRule"/>
</dbReference>
<sequence length="231" mass="25881">MELERTLNPTCTGTTVVALAYDGGVAVMADRLVSYGKMARYKHVSRQYRVNNDVVVAFSGDHADFQWLQNVIERQTCQLRAYDPLSNLSPQMLHAYLTSLLYFRRSRLNPVWNTLIVAGMQMENGEKKPFIGVITPRGVAYRTNSVATGIGAMLLNQVIETEVGNLKTVNDLTKNEAVSILKKAFELTIYHDCVADNEFEITTVDKDGVTLGKPETLTGNWDIAEYNCDYD</sequence>
<dbReference type="Pfam" id="PF00227">
    <property type="entry name" value="Proteasome"/>
    <property type="match status" value="1"/>
</dbReference>
<evidence type="ECO:0000256" key="3">
    <source>
        <dbReference type="PIRNR" id="PIRNR001213"/>
    </source>
</evidence>
<keyword evidence="4" id="KW-1185">Reference proteome</keyword>
<dbReference type="Proteomes" id="UP000046393">
    <property type="component" value="Unplaced"/>
</dbReference>
<name>A0A0N5AW27_9BILA</name>
<dbReference type="PIRSF" id="PIRSF001213">
    <property type="entry name" value="Psome_endopept_beta"/>
    <property type="match status" value="1"/>
</dbReference>
<dbReference type="SUPFAM" id="SSF56235">
    <property type="entry name" value="N-terminal nucleophile aminohydrolases (Ntn hydrolases)"/>
    <property type="match status" value="1"/>
</dbReference>
<dbReference type="Gene3D" id="3.60.20.10">
    <property type="entry name" value="Glutamine Phosphoribosylpyrophosphate, subunit 1, domain 1"/>
    <property type="match status" value="1"/>
</dbReference>
<dbReference type="WBParaSite" id="SMUV_0000911101-mRNA-1">
    <property type="protein sequence ID" value="SMUV_0000911101-mRNA-1"/>
    <property type="gene ID" value="SMUV_0000911101"/>
</dbReference>
<dbReference type="InterPro" id="IPR016295">
    <property type="entry name" value="Proteasome_beta4"/>
</dbReference>
<organism evidence="4 5">
    <name type="scientific">Syphacia muris</name>
    <dbReference type="NCBI Taxonomy" id="451379"/>
    <lineage>
        <taxon>Eukaryota</taxon>
        <taxon>Metazoa</taxon>
        <taxon>Ecdysozoa</taxon>
        <taxon>Nematoda</taxon>
        <taxon>Chromadorea</taxon>
        <taxon>Rhabditida</taxon>
        <taxon>Spirurina</taxon>
        <taxon>Oxyuridomorpha</taxon>
        <taxon>Oxyuroidea</taxon>
        <taxon>Oxyuridae</taxon>
        <taxon>Syphacia</taxon>
    </lineage>
</organism>
<comment type="subcellular location">
    <subcellularLocation>
        <location evidence="3">Cytoplasm</location>
    </subcellularLocation>
    <subcellularLocation>
        <location evidence="3">Nucleus</location>
    </subcellularLocation>
</comment>
<dbReference type="PANTHER" id="PTHR32194:SF6">
    <property type="entry name" value="PROTEASOME SUBUNIT BETA"/>
    <property type="match status" value="1"/>
</dbReference>
<dbReference type="AlphaFoldDB" id="A0A0N5AW27"/>
<dbReference type="InterPro" id="IPR029055">
    <property type="entry name" value="Ntn_hydrolases_N"/>
</dbReference>
<dbReference type="GO" id="GO:0051603">
    <property type="term" value="P:proteolysis involved in protein catabolic process"/>
    <property type="evidence" value="ECO:0007669"/>
    <property type="project" value="InterPro"/>
</dbReference>
<dbReference type="STRING" id="451379.A0A0N5AW27"/>
<comment type="subunit">
    <text evidence="2">The 26S proteasome consists of a 20S proteasome core and two 19S regulatory subunits. The 20S proteasome core is composed of 28 subunits that are arranged in four stacked rings, resulting in a barrel-shaped structure. The two end rings are each formed by seven alpha subunits, and the two central rings are each formed by seven beta subunits. The catalytic chamber with the active sites is on the inside of the barrel.</text>
</comment>
<evidence type="ECO:0000256" key="2">
    <source>
        <dbReference type="ARBA" id="ARBA00026071"/>
    </source>
</evidence>